<dbReference type="AlphaFoldDB" id="A0AAV0WII6"/>
<proteinExistence type="predicted"/>
<evidence type="ECO:0000313" key="2">
    <source>
        <dbReference type="Proteomes" id="UP001160148"/>
    </source>
</evidence>
<protein>
    <submittedName>
        <fullName evidence="1">Uncharacterized protein</fullName>
    </submittedName>
</protein>
<dbReference type="Proteomes" id="UP001160148">
    <property type="component" value="Unassembled WGS sequence"/>
</dbReference>
<sequence>MIPDDNLCDVTNLIHPSTIRHIAKYPFAHSEREVYEYFRQLHSAFVVREVRYSFDGNIVDIFCSFECANYFNQEYFVSNLVNLQFNAIHIMFKDINVLQTYCQRRRCIVCRKYTTVCDNRNLYAEPTEDYVIQVFPINNYTDNLLRSTVHT</sequence>
<evidence type="ECO:0000313" key="1">
    <source>
        <dbReference type="EMBL" id="CAI6355498.1"/>
    </source>
</evidence>
<reference evidence="1 2" key="1">
    <citation type="submission" date="2023-01" db="EMBL/GenBank/DDBJ databases">
        <authorList>
            <person name="Whitehead M."/>
        </authorList>
    </citation>
    <scope>NUCLEOTIDE SEQUENCE [LARGE SCALE GENOMIC DNA]</scope>
</reference>
<comment type="caution">
    <text evidence="1">The sequence shown here is derived from an EMBL/GenBank/DDBJ whole genome shotgun (WGS) entry which is preliminary data.</text>
</comment>
<accession>A0AAV0WII6</accession>
<organism evidence="1 2">
    <name type="scientific">Macrosiphum euphorbiae</name>
    <name type="common">potato aphid</name>
    <dbReference type="NCBI Taxonomy" id="13131"/>
    <lineage>
        <taxon>Eukaryota</taxon>
        <taxon>Metazoa</taxon>
        <taxon>Ecdysozoa</taxon>
        <taxon>Arthropoda</taxon>
        <taxon>Hexapoda</taxon>
        <taxon>Insecta</taxon>
        <taxon>Pterygota</taxon>
        <taxon>Neoptera</taxon>
        <taxon>Paraneoptera</taxon>
        <taxon>Hemiptera</taxon>
        <taxon>Sternorrhyncha</taxon>
        <taxon>Aphidomorpha</taxon>
        <taxon>Aphidoidea</taxon>
        <taxon>Aphididae</taxon>
        <taxon>Macrosiphini</taxon>
        <taxon>Macrosiphum</taxon>
    </lineage>
</organism>
<keyword evidence="2" id="KW-1185">Reference proteome</keyword>
<gene>
    <name evidence="1" type="ORF">MEUPH1_LOCUS11342</name>
</gene>
<dbReference type="EMBL" id="CARXXK010000002">
    <property type="protein sequence ID" value="CAI6355498.1"/>
    <property type="molecule type" value="Genomic_DNA"/>
</dbReference>
<name>A0AAV0WII6_9HEMI</name>